<accession>A0A1W4XIY1</accession>
<evidence type="ECO:0000256" key="12">
    <source>
        <dbReference type="SAM" id="MobiDB-lite"/>
    </source>
</evidence>
<evidence type="ECO:0000313" key="13">
    <source>
        <dbReference type="Proteomes" id="UP000192223"/>
    </source>
</evidence>
<dbReference type="PANTHER" id="PTHR12442:SF12">
    <property type="entry name" value="DYNEIN AXONEMAL INTERMEDIATE CHAIN 4"/>
    <property type="match status" value="1"/>
</dbReference>
<name>A0A1W4XIY1_AGRPL</name>
<dbReference type="OrthoDB" id="10259804at2759"/>
<feature type="compositionally biased region" description="Low complexity" evidence="12">
    <location>
        <begin position="20"/>
        <end position="29"/>
    </location>
</feature>
<dbReference type="GO" id="GO:0045504">
    <property type="term" value="F:dynein heavy chain binding"/>
    <property type="evidence" value="ECO:0007669"/>
    <property type="project" value="TreeGrafter"/>
</dbReference>
<dbReference type="AlphaFoldDB" id="A0A1W4XIY1"/>
<feature type="compositionally biased region" description="Basic and acidic residues" evidence="12">
    <location>
        <begin position="9"/>
        <end position="19"/>
    </location>
</feature>
<dbReference type="SUPFAM" id="SSF50978">
    <property type="entry name" value="WD40 repeat-like"/>
    <property type="match status" value="1"/>
</dbReference>
<dbReference type="Gene3D" id="2.130.10.10">
    <property type="entry name" value="YVTN repeat-like/Quinoprotein amine dehydrogenase"/>
    <property type="match status" value="2"/>
</dbReference>
<evidence type="ECO:0000256" key="8">
    <source>
        <dbReference type="ARBA" id="ARBA00023273"/>
    </source>
</evidence>
<feature type="compositionally biased region" description="Basic and acidic residues" evidence="12">
    <location>
        <begin position="314"/>
        <end position="327"/>
    </location>
</feature>
<evidence type="ECO:0000256" key="5">
    <source>
        <dbReference type="ARBA" id="ARBA00022846"/>
    </source>
</evidence>
<dbReference type="Pfam" id="PF00400">
    <property type="entry name" value="WD40"/>
    <property type="match status" value="1"/>
</dbReference>
<evidence type="ECO:0000256" key="9">
    <source>
        <dbReference type="ARBA" id="ARBA00024190"/>
    </source>
</evidence>
<dbReference type="PANTHER" id="PTHR12442">
    <property type="entry name" value="DYNEIN INTERMEDIATE CHAIN"/>
    <property type="match status" value="1"/>
</dbReference>
<feature type="region of interest" description="Disordered" evidence="12">
    <location>
        <begin position="246"/>
        <end position="267"/>
    </location>
</feature>
<evidence type="ECO:0000256" key="7">
    <source>
        <dbReference type="ARBA" id="ARBA00023212"/>
    </source>
</evidence>
<organism evidence="13 14">
    <name type="scientific">Agrilus planipennis</name>
    <name type="common">Emerald ash borer</name>
    <name type="synonym">Agrilus marcopoli</name>
    <dbReference type="NCBI Taxonomy" id="224129"/>
    <lineage>
        <taxon>Eukaryota</taxon>
        <taxon>Metazoa</taxon>
        <taxon>Ecdysozoa</taxon>
        <taxon>Arthropoda</taxon>
        <taxon>Hexapoda</taxon>
        <taxon>Insecta</taxon>
        <taxon>Pterygota</taxon>
        <taxon>Neoptera</taxon>
        <taxon>Endopterygota</taxon>
        <taxon>Coleoptera</taxon>
        <taxon>Polyphaga</taxon>
        <taxon>Elateriformia</taxon>
        <taxon>Buprestoidea</taxon>
        <taxon>Buprestidae</taxon>
        <taxon>Agrilinae</taxon>
        <taxon>Agrilus</taxon>
    </lineage>
</organism>
<gene>
    <name evidence="14" type="primary">LOC108741857</name>
</gene>
<dbReference type="GO" id="GO:0045503">
    <property type="term" value="F:dynein light chain binding"/>
    <property type="evidence" value="ECO:0007669"/>
    <property type="project" value="TreeGrafter"/>
</dbReference>
<feature type="region of interest" description="Disordered" evidence="12">
    <location>
        <begin position="1"/>
        <end position="30"/>
    </location>
</feature>
<reference evidence="14" key="1">
    <citation type="submission" date="2025-08" db="UniProtKB">
        <authorList>
            <consortium name="RefSeq"/>
        </authorList>
    </citation>
    <scope>IDENTIFICATION</scope>
    <source>
        <tissue evidence="14">Entire body</tissue>
    </source>
</reference>
<evidence type="ECO:0000256" key="3">
    <source>
        <dbReference type="ARBA" id="ARBA00022574"/>
    </source>
</evidence>
<sequence>MSTQFSLKSDGDETVKLEGSKNTTSVTTSKSKKHLKPILTRKVVDTQKVFFNGEDVTPLPLKQAVASFHKASFLMDRKHSQLRRSRNESQSHTLLAPTITPSSMRLASESISKFHSELRKQDIEAGSLLMPTTVTFMSLIEDVMMKQVELPTIVTRGSIKTIEEEADYELLSAIVHGTYKSSAPITITLVETPTEYVFEMPSKTVEINTPEGKWVEKDNDHYEYLTVGKGRNRKMVHQETQTMEKLLKKRNTDQEEDPKENERKVAKRTCTSPIRTRENFSYVSYYEMYDTYQELAEKEKEELEQRDQVVQMTDKQKGDEKKSTKEDHLDVAEREIIKLSQNERFFEAACVIERLLANNLFNYQQKRYRGIIKPDPFREDIEYKYRLNHLWTYANENTNERCVSCGTHNPANDDLFAVGFGKYYFTDVCKGMVMIWSIKNPVQPERTYNFEVPVTCLSFSSLNPNILGIGFYDGKIVIIDTTHRHLEIAAESGEDSPSHVPVWQLVWYPPKDSEGEQEMVMGAFHDGRICMYVNTGNLYLKCDQIMRLTTPEGKQKGLYTLRQCRPKGLQCNEYVPAMVVRRHPKNKYYYYVASNEGTVHRCSTHYYQHYLDVFKAHDGGITEMVSSPFCNKVYLTCGNDWYCRIWAEDITEPIVELTKEMESCEGAAWSPTHSTVVASLTGNNIYIWDLQRKTYYPQSIHQTPAACRNTFVRFTRNGECLLVGDMEGNVHVFSLEDMPFPAFYSDALLTLSLLKALQTKPDLQKKLEKLGSLKFDTTKSGRFFE</sequence>
<dbReference type="FunCoup" id="A0A1W4XIY1">
    <property type="interactions" value="26"/>
</dbReference>
<comment type="subcellular location">
    <subcellularLocation>
        <location evidence="1">Cytoplasm</location>
        <location evidence="1">Cytoskeleton</location>
        <location evidence="1">Flagellum axoneme</location>
    </subcellularLocation>
    <subcellularLocation>
        <location evidence="9">Dynein axonemal particle</location>
    </subcellularLocation>
</comment>
<dbReference type="RefSeq" id="XP_018332325.1">
    <property type="nucleotide sequence ID" value="XM_018476823.1"/>
</dbReference>
<keyword evidence="2" id="KW-0963">Cytoplasm</keyword>
<protein>
    <recommendedName>
        <fullName evidence="10">Dynein axonemal intermediate chain 4</fullName>
    </recommendedName>
    <alternativeName>
        <fullName evidence="11">WD repeat-containing protein 78</fullName>
    </alternativeName>
</protein>
<dbReference type="GeneID" id="108741857"/>
<keyword evidence="5" id="KW-0282">Flagellum</keyword>
<dbReference type="InterPro" id="IPR036322">
    <property type="entry name" value="WD40_repeat_dom_sf"/>
</dbReference>
<proteinExistence type="predicted"/>
<evidence type="ECO:0000256" key="1">
    <source>
        <dbReference type="ARBA" id="ARBA00004611"/>
    </source>
</evidence>
<evidence type="ECO:0000256" key="2">
    <source>
        <dbReference type="ARBA" id="ARBA00022490"/>
    </source>
</evidence>
<dbReference type="GO" id="GO:0003341">
    <property type="term" value="P:cilium movement"/>
    <property type="evidence" value="ECO:0007669"/>
    <property type="project" value="TreeGrafter"/>
</dbReference>
<keyword evidence="8" id="KW-0966">Cell projection</keyword>
<evidence type="ECO:0000256" key="10">
    <source>
        <dbReference type="ARBA" id="ARBA00040002"/>
    </source>
</evidence>
<keyword evidence="6" id="KW-0969">Cilium</keyword>
<feature type="region of interest" description="Disordered" evidence="12">
    <location>
        <begin position="303"/>
        <end position="327"/>
    </location>
</feature>
<keyword evidence="13" id="KW-1185">Reference proteome</keyword>
<evidence type="ECO:0000313" key="14">
    <source>
        <dbReference type="RefSeq" id="XP_018332325.1"/>
    </source>
</evidence>
<dbReference type="InParanoid" id="A0A1W4XIY1"/>
<evidence type="ECO:0000256" key="6">
    <source>
        <dbReference type="ARBA" id="ARBA00023069"/>
    </source>
</evidence>
<evidence type="ECO:0000256" key="11">
    <source>
        <dbReference type="ARBA" id="ARBA00041557"/>
    </source>
</evidence>
<dbReference type="InterPro" id="IPR001680">
    <property type="entry name" value="WD40_rpt"/>
</dbReference>
<keyword evidence="4" id="KW-0677">Repeat</keyword>
<dbReference type="InterPro" id="IPR015943">
    <property type="entry name" value="WD40/YVTN_repeat-like_dom_sf"/>
</dbReference>
<dbReference type="GO" id="GO:0005858">
    <property type="term" value="C:axonemal dynein complex"/>
    <property type="evidence" value="ECO:0007669"/>
    <property type="project" value="TreeGrafter"/>
</dbReference>
<keyword evidence="3" id="KW-0853">WD repeat</keyword>
<dbReference type="GO" id="GO:0120293">
    <property type="term" value="C:dynein axonemal particle"/>
    <property type="evidence" value="ECO:0007669"/>
    <property type="project" value="UniProtKB-SubCell"/>
</dbReference>
<dbReference type="SMART" id="SM00320">
    <property type="entry name" value="WD40"/>
    <property type="match status" value="4"/>
</dbReference>
<dbReference type="KEGG" id="apln:108741857"/>
<dbReference type="Proteomes" id="UP000192223">
    <property type="component" value="Unplaced"/>
</dbReference>
<evidence type="ECO:0000256" key="4">
    <source>
        <dbReference type="ARBA" id="ARBA00022737"/>
    </source>
</evidence>
<dbReference type="STRING" id="224129.A0A1W4XIY1"/>
<dbReference type="InterPro" id="IPR050687">
    <property type="entry name" value="Dynein_IC"/>
</dbReference>
<keyword evidence="7" id="KW-0206">Cytoskeleton</keyword>